<sequence>MESGFSDRLVGSEIHGFHTLRDLDVPNIMEESRTRWLRPNEIHAMLCNHKYFTINVKPVKLPMSGTIVLFDRKIQHAFRNYDSKKKIAAAAHIQHRFHTWKTRKNFLNMRRQAIKIQAAFRGFQERRQYRKIIWSIGVLEKAILRWRLKRKGFRGLQVEPVETDVDPKHESDTEEDFYKISQKQAGERVERSVIRVQAMFRSKQAQEQYRRMKLTYNQATVEYEGLLDTDMVESDL</sequence>
<protein>
    <submittedName>
        <fullName evidence="6">CAMTA family protein</fullName>
    </submittedName>
</protein>
<reference evidence="6" key="1">
    <citation type="submission" date="2016-05" db="EMBL/GenBank/DDBJ databases">
        <title>Populus trichocarpa xylem specific or highly expressed transcription factors.</title>
        <authorList>
            <person name="Chiang V.L."/>
        </authorList>
    </citation>
    <scope>NUCLEOTIDE SEQUENCE</scope>
</reference>
<accession>A0A2I4KKF3</accession>
<dbReference type="SMART" id="SM01076">
    <property type="entry name" value="CG-1"/>
    <property type="match status" value="1"/>
</dbReference>
<proteinExistence type="evidence at transcript level"/>
<dbReference type="GO" id="GO:0005634">
    <property type="term" value="C:nucleus"/>
    <property type="evidence" value="ECO:0007669"/>
    <property type="project" value="UniProtKB-SubCell"/>
</dbReference>
<keyword evidence="4" id="KW-0539">Nucleus</keyword>
<dbReference type="PANTHER" id="PTHR23335:SF3">
    <property type="entry name" value="CALMODULIN-BINDING TRANSCRIPTION ACTIVATOR 5"/>
    <property type="match status" value="1"/>
</dbReference>
<organism evidence="6">
    <name type="scientific">Populus trichocarpa</name>
    <name type="common">Western balsam poplar</name>
    <name type="synonym">Populus balsamifera subsp. trichocarpa</name>
    <dbReference type="NCBI Taxonomy" id="3694"/>
    <lineage>
        <taxon>Eukaryota</taxon>
        <taxon>Viridiplantae</taxon>
        <taxon>Streptophyta</taxon>
        <taxon>Embryophyta</taxon>
        <taxon>Tracheophyta</taxon>
        <taxon>Spermatophyta</taxon>
        <taxon>Magnoliopsida</taxon>
        <taxon>eudicotyledons</taxon>
        <taxon>Gunneridae</taxon>
        <taxon>Pentapetalae</taxon>
        <taxon>rosids</taxon>
        <taxon>fabids</taxon>
        <taxon>Malpighiales</taxon>
        <taxon>Salicaceae</taxon>
        <taxon>Saliceae</taxon>
        <taxon>Populus</taxon>
    </lineage>
</organism>
<dbReference type="EMBL" id="KX273558">
    <property type="protein sequence ID" value="AOF43313.1"/>
    <property type="molecule type" value="mRNA"/>
</dbReference>
<dbReference type="InterPro" id="IPR000048">
    <property type="entry name" value="IQ_motif_EF-hand-BS"/>
</dbReference>
<dbReference type="SMART" id="SM00015">
    <property type="entry name" value="IQ"/>
    <property type="match status" value="3"/>
</dbReference>
<dbReference type="Pfam" id="PF00612">
    <property type="entry name" value="IQ"/>
    <property type="match status" value="1"/>
</dbReference>
<name>A0A2I4KKF3_POPTR</name>
<keyword evidence="2" id="KW-0112">Calmodulin-binding</keyword>
<dbReference type="Gene3D" id="1.20.5.190">
    <property type="match status" value="1"/>
</dbReference>
<evidence type="ECO:0000256" key="2">
    <source>
        <dbReference type="ARBA" id="ARBA00022860"/>
    </source>
</evidence>
<dbReference type="GO" id="GO:0005516">
    <property type="term" value="F:calmodulin binding"/>
    <property type="evidence" value="ECO:0007669"/>
    <property type="project" value="UniProtKB-KW"/>
</dbReference>
<evidence type="ECO:0000313" key="6">
    <source>
        <dbReference type="EMBL" id="AOF43313.1"/>
    </source>
</evidence>
<dbReference type="Pfam" id="PF03859">
    <property type="entry name" value="CG-1"/>
    <property type="match status" value="1"/>
</dbReference>
<dbReference type="PANTHER" id="PTHR23335">
    <property type="entry name" value="CALMODULIN-BINDING TRANSCRIPTION ACTIVATOR CAMTA"/>
    <property type="match status" value="1"/>
</dbReference>
<comment type="subcellular location">
    <subcellularLocation>
        <location evidence="1">Nucleus</location>
    </subcellularLocation>
</comment>
<evidence type="ECO:0000256" key="1">
    <source>
        <dbReference type="ARBA" id="ARBA00004123"/>
    </source>
</evidence>
<dbReference type="GO" id="GO:0003677">
    <property type="term" value="F:DNA binding"/>
    <property type="evidence" value="ECO:0007669"/>
    <property type="project" value="InterPro"/>
</dbReference>
<dbReference type="InterPro" id="IPR027417">
    <property type="entry name" value="P-loop_NTPase"/>
</dbReference>
<dbReference type="PROSITE" id="PS50096">
    <property type="entry name" value="IQ"/>
    <property type="match status" value="2"/>
</dbReference>
<dbReference type="InterPro" id="IPR005559">
    <property type="entry name" value="CG-1_dom"/>
</dbReference>
<keyword evidence="3" id="KW-0804">Transcription</keyword>
<dbReference type="AlphaFoldDB" id="A0A2I4KKF3"/>
<dbReference type="SUPFAM" id="SSF52540">
    <property type="entry name" value="P-loop containing nucleoside triphosphate hydrolases"/>
    <property type="match status" value="1"/>
</dbReference>
<evidence type="ECO:0000256" key="4">
    <source>
        <dbReference type="ARBA" id="ARBA00023242"/>
    </source>
</evidence>
<evidence type="ECO:0000259" key="5">
    <source>
        <dbReference type="PROSITE" id="PS51437"/>
    </source>
</evidence>
<evidence type="ECO:0000256" key="3">
    <source>
        <dbReference type="ARBA" id="ARBA00023163"/>
    </source>
</evidence>
<feature type="domain" description="CG-1" evidence="5">
    <location>
        <begin position="25"/>
        <end position="156"/>
    </location>
</feature>
<dbReference type="CDD" id="cd23767">
    <property type="entry name" value="IQCD"/>
    <property type="match status" value="1"/>
</dbReference>
<dbReference type="PROSITE" id="PS51437">
    <property type="entry name" value="CG_1"/>
    <property type="match status" value="1"/>
</dbReference>